<evidence type="ECO:0000313" key="2">
    <source>
        <dbReference type="Proteomes" id="UP001239111"/>
    </source>
</evidence>
<keyword evidence="2" id="KW-1185">Reference proteome</keyword>
<feature type="non-terminal residue" evidence="1">
    <location>
        <position position="126"/>
    </location>
</feature>
<organism evidence="1 2">
    <name type="scientific">Eretmocerus hayati</name>
    <dbReference type="NCBI Taxonomy" id="131215"/>
    <lineage>
        <taxon>Eukaryota</taxon>
        <taxon>Metazoa</taxon>
        <taxon>Ecdysozoa</taxon>
        <taxon>Arthropoda</taxon>
        <taxon>Hexapoda</taxon>
        <taxon>Insecta</taxon>
        <taxon>Pterygota</taxon>
        <taxon>Neoptera</taxon>
        <taxon>Endopterygota</taxon>
        <taxon>Hymenoptera</taxon>
        <taxon>Apocrita</taxon>
        <taxon>Proctotrupomorpha</taxon>
        <taxon>Chalcidoidea</taxon>
        <taxon>Aphelinidae</taxon>
        <taxon>Aphelininae</taxon>
        <taxon>Eretmocerus</taxon>
    </lineage>
</organism>
<protein>
    <submittedName>
        <fullName evidence="1">Uncharacterized protein</fullName>
    </submittedName>
</protein>
<dbReference type="EMBL" id="CM056742">
    <property type="protein sequence ID" value="KAJ8680793.1"/>
    <property type="molecule type" value="Genomic_DNA"/>
</dbReference>
<evidence type="ECO:0000313" key="1">
    <source>
        <dbReference type="EMBL" id="KAJ8680793.1"/>
    </source>
</evidence>
<sequence length="126" mass="14329">MHVIMAEEKPSYSLSKVSDASGRYSSQWHFGNGHWLGSNTLCRELNRTALVRSFEGFNDTSVRYGRSLNDTVELSLRTNDAQSMIDLNVTESARKSRGVSNDKVPFRVQFYVSRFFVRLPADIDDS</sequence>
<accession>A0ACC2PCG8</accession>
<reference evidence="1" key="1">
    <citation type="submission" date="2023-04" db="EMBL/GenBank/DDBJ databases">
        <title>A chromosome-level genome assembly of the parasitoid wasp Eretmocerus hayati.</title>
        <authorList>
            <person name="Zhong Y."/>
            <person name="Liu S."/>
            <person name="Liu Y."/>
        </authorList>
    </citation>
    <scope>NUCLEOTIDE SEQUENCE</scope>
    <source>
        <strain evidence="1">ZJU_SS_LIU_2023</strain>
    </source>
</reference>
<proteinExistence type="predicted"/>
<comment type="caution">
    <text evidence="1">The sequence shown here is derived from an EMBL/GenBank/DDBJ whole genome shotgun (WGS) entry which is preliminary data.</text>
</comment>
<dbReference type="Proteomes" id="UP001239111">
    <property type="component" value="Chromosome 2"/>
</dbReference>
<name>A0ACC2PCG8_9HYME</name>
<gene>
    <name evidence="1" type="ORF">QAD02_016580</name>
</gene>